<accession>A0A4R1Q3K8</accession>
<evidence type="ECO:0000313" key="2">
    <source>
        <dbReference type="Proteomes" id="UP000295063"/>
    </source>
</evidence>
<dbReference type="RefSeq" id="WP_132074403.1">
    <property type="nucleotide sequence ID" value="NZ_DAIMLW010000386.1"/>
</dbReference>
<protein>
    <submittedName>
        <fullName evidence="1">Uncharacterized protein</fullName>
    </submittedName>
</protein>
<gene>
    <name evidence="1" type="ORF">EV210_101279</name>
</gene>
<dbReference type="EMBL" id="SLUI01000001">
    <property type="protein sequence ID" value="TCL40078.1"/>
    <property type="molecule type" value="Genomic_DNA"/>
</dbReference>
<keyword evidence="2" id="KW-1185">Reference proteome</keyword>
<proteinExistence type="predicted"/>
<name>A0A4R1Q3K8_9FIRM</name>
<reference evidence="1 2" key="1">
    <citation type="submission" date="2019-03" db="EMBL/GenBank/DDBJ databases">
        <title>Genomic Encyclopedia of Type Strains, Phase IV (KMG-IV): sequencing the most valuable type-strain genomes for metagenomic binning, comparative biology and taxonomic classification.</title>
        <authorList>
            <person name="Goeker M."/>
        </authorList>
    </citation>
    <scope>NUCLEOTIDE SEQUENCE [LARGE SCALE GENOMIC DNA]</scope>
    <source>
        <strain evidence="1 2">DSM 15969</strain>
    </source>
</reference>
<dbReference type="AlphaFoldDB" id="A0A4R1Q3K8"/>
<comment type="caution">
    <text evidence="1">The sequence shown here is derived from an EMBL/GenBank/DDBJ whole genome shotgun (WGS) entry which is preliminary data.</text>
</comment>
<sequence length="64" mass="7372">MAVRKCIFLLFITLLTLIGSTAAWLYLGESPKKSPIRAKQVYLLPIGEKFIVQQLITWHNERVN</sequence>
<organism evidence="1 2">
    <name type="scientific">Anaerospora hongkongensis</name>
    <dbReference type="NCBI Taxonomy" id="244830"/>
    <lineage>
        <taxon>Bacteria</taxon>
        <taxon>Bacillati</taxon>
        <taxon>Bacillota</taxon>
        <taxon>Negativicutes</taxon>
        <taxon>Selenomonadales</taxon>
        <taxon>Sporomusaceae</taxon>
        <taxon>Anaerospora</taxon>
    </lineage>
</organism>
<evidence type="ECO:0000313" key="1">
    <source>
        <dbReference type="EMBL" id="TCL40078.1"/>
    </source>
</evidence>
<dbReference type="Proteomes" id="UP000295063">
    <property type="component" value="Unassembled WGS sequence"/>
</dbReference>